<dbReference type="HOGENOM" id="CLU_2156074_0_0_10"/>
<dbReference type="Proteomes" id="UP000010433">
    <property type="component" value="Unassembled WGS sequence"/>
</dbReference>
<accession>L1NJS5</accession>
<reference evidence="2 3" key="1">
    <citation type="submission" date="2012-05" db="EMBL/GenBank/DDBJ databases">
        <authorList>
            <person name="Weinstock G."/>
            <person name="Sodergren E."/>
            <person name="Lobos E.A."/>
            <person name="Fulton L."/>
            <person name="Fulton R."/>
            <person name="Courtney L."/>
            <person name="Fronick C."/>
            <person name="O'Laughlin M."/>
            <person name="Godfrey J."/>
            <person name="Wilson R.M."/>
            <person name="Miner T."/>
            <person name="Farmer C."/>
            <person name="Delehaunty K."/>
            <person name="Cordes M."/>
            <person name="Minx P."/>
            <person name="Tomlinson C."/>
            <person name="Chen J."/>
            <person name="Wollam A."/>
            <person name="Pepin K.H."/>
            <person name="Bhonagiri V."/>
            <person name="Zhang X."/>
            <person name="Suruliraj S."/>
            <person name="Warren W."/>
            <person name="Mitreva M."/>
            <person name="Mardis E.R."/>
            <person name="Wilson R.K."/>
        </authorList>
    </citation>
    <scope>NUCLEOTIDE SEQUENCE [LARGE SCALE GENOMIC DNA]</scope>
    <source>
        <strain evidence="2 3">F0055</strain>
    </source>
</reference>
<dbReference type="RefSeq" id="WP_009161521.1">
    <property type="nucleotide sequence ID" value="NZ_KB290967.1"/>
</dbReference>
<organism evidence="2 3">
    <name type="scientific">Hoylesella saccharolytica F0055</name>
    <dbReference type="NCBI Taxonomy" id="1127699"/>
    <lineage>
        <taxon>Bacteria</taxon>
        <taxon>Pseudomonadati</taxon>
        <taxon>Bacteroidota</taxon>
        <taxon>Bacteroidia</taxon>
        <taxon>Bacteroidales</taxon>
        <taxon>Prevotellaceae</taxon>
        <taxon>Hoylesella</taxon>
    </lineage>
</organism>
<comment type="caution">
    <text evidence="2">The sequence shown here is derived from an EMBL/GenBank/DDBJ whole genome shotgun (WGS) entry which is preliminary data.</text>
</comment>
<gene>
    <name evidence="2" type="ORF">HMPREF9151_00363</name>
</gene>
<dbReference type="OrthoDB" id="1082087at2"/>
<keyword evidence="1" id="KW-0472">Membrane</keyword>
<protein>
    <submittedName>
        <fullName evidence="2">Uncharacterized protein</fullName>
    </submittedName>
</protein>
<evidence type="ECO:0000313" key="3">
    <source>
        <dbReference type="Proteomes" id="UP000010433"/>
    </source>
</evidence>
<dbReference type="EMBL" id="AMEP01000036">
    <property type="protein sequence ID" value="EKY03432.1"/>
    <property type="molecule type" value="Genomic_DNA"/>
</dbReference>
<dbReference type="PATRIC" id="fig|1127699.3.peg.329"/>
<proteinExistence type="predicted"/>
<dbReference type="AlphaFoldDB" id="L1NJS5"/>
<keyword evidence="3" id="KW-1185">Reference proteome</keyword>
<sequence>MTVKKKNIIWSILILSILLSLFFVFKDKRETDLTKKGEDVIRKIEFFRSENHRLPKDLNEIGVKEEENSDALYYDIRNDSSYTISFMVSIDYNKTYYSDTKQWENGYRKIK</sequence>
<name>L1NJS5_9BACT</name>
<keyword evidence="1" id="KW-0812">Transmembrane</keyword>
<keyword evidence="1" id="KW-1133">Transmembrane helix</keyword>
<feature type="transmembrane region" description="Helical" evidence="1">
    <location>
        <begin position="7"/>
        <end position="25"/>
    </location>
</feature>
<evidence type="ECO:0000256" key="1">
    <source>
        <dbReference type="SAM" id="Phobius"/>
    </source>
</evidence>
<evidence type="ECO:0000313" key="2">
    <source>
        <dbReference type="EMBL" id="EKY03432.1"/>
    </source>
</evidence>